<dbReference type="Proteomes" id="UP000030351">
    <property type="component" value="Unassembled WGS sequence"/>
</dbReference>
<reference evidence="2 3" key="1">
    <citation type="submission" date="2014-10" db="EMBL/GenBank/DDBJ databases">
        <title>Genome sequence of Erwinia typographi M043b.</title>
        <authorList>
            <person name="Chan K.-G."/>
            <person name="Tan W.-S."/>
        </authorList>
    </citation>
    <scope>NUCLEOTIDE SEQUENCE [LARGE SCALE GENOMIC DNA]</scope>
    <source>
        <strain evidence="2 3">M043b</strain>
    </source>
</reference>
<keyword evidence="3" id="KW-1185">Reference proteome</keyword>
<accession>A0A0A3YRT5</accession>
<organism evidence="2 3">
    <name type="scientific">Erwinia typographi</name>
    <dbReference type="NCBI Taxonomy" id="371042"/>
    <lineage>
        <taxon>Bacteria</taxon>
        <taxon>Pseudomonadati</taxon>
        <taxon>Pseudomonadota</taxon>
        <taxon>Gammaproteobacteria</taxon>
        <taxon>Enterobacterales</taxon>
        <taxon>Erwiniaceae</taxon>
        <taxon>Erwinia</taxon>
    </lineage>
</organism>
<keyword evidence="1" id="KW-1277">Toxin-antitoxin system</keyword>
<evidence type="ECO:0000313" key="3">
    <source>
        <dbReference type="Proteomes" id="UP000030351"/>
    </source>
</evidence>
<proteinExistence type="predicted"/>
<comment type="caution">
    <text evidence="2">The sequence shown here is derived from an EMBL/GenBank/DDBJ whole genome shotgun (WGS) entry which is preliminary data.</text>
</comment>
<protein>
    <submittedName>
        <fullName evidence="2">Plasmid stabilization protein</fullName>
    </submittedName>
</protein>
<name>A0A0A3YRT5_9GAMM</name>
<gene>
    <name evidence="2" type="ORF">NG99_19345</name>
</gene>
<dbReference type="Gene3D" id="3.30.2310.20">
    <property type="entry name" value="RelE-like"/>
    <property type="match status" value="1"/>
</dbReference>
<dbReference type="EMBL" id="JRUQ01000055">
    <property type="protein sequence ID" value="KGT89487.1"/>
    <property type="molecule type" value="Genomic_DNA"/>
</dbReference>
<dbReference type="eggNOG" id="COG3668">
    <property type="taxonomic scope" value="Bacteria"/>
</dbReference>
<dbReference type="STRING" id="371042.NG99_19345"/>
<dbReference type="RefSeq" id="WP_034896526.1">
    <property type="nucleotide sequence ID" value="NZ_JRUQ01000055.1"/>
</dbReference>
<evidence type="ECO:0000256" key="1">
    <source>
        <dbReference type="ARBA" id="ARBA00022649"/>
    </source>
</evidence>
<dbReference type="InterPro" id="IPR035093">
    <property type="entry name" value="RelE/ParE_toxin_dom_sf"/>
</dbReference>
<sequence length="100" mass="11483">MTRKVRWARQARADREAVFRYLLKEAGLTVASAADDKFATLISLLEAHPETGRAAGRKPNQRKMTLARFPFILIYVIEPDWISILRILHTSRRIAGQYSD</sequence>
<dbReference type="InterPro" id="IPR007712">
    <property type="entry name" value="RelE/ParE_toxin"/>
</dbReference>
<dbReference type="Pfam" id="PF05016">
    <property type="entry name" value="ParE_toxin"/>
    <property type="match status" value="1"/>
</dbReference>
<evidence type="ECO:0000313" key="2">
    <source>
        <dbReference type="EMBL" id="KGT89487.1"/>
    </source>
</evidence>
<dbReference type="OrthoDB" id="6444885at2"/>
<dbReference type="AlphaFoldDB" id="A0A0A3YRT5"/>